<proteinExistence type="inferred from homology"/>
<keyword evidence="6 7" id="KW-0472">Membrane</keyword>
<comment type="subcellular location">
    <subcellularLocation>
        <location evidence="1">Cell membrane</location>
        <topology evidence="1">Multi-pass membrane protein</topology>
    </subcellularLocation>
</comment>
<dbReference type="eggNOG" id="COG1972">
    <property type="taxonomic scope" value="Bacteria"/>
</dbReference>
<evidence type="ECO:0000256" key="4">
    <source>
        <dbReference type="ARBA" id="ARBA00022692"/>
    </source>
</evidence>
<feature type="domain" description="Concentrative nucleoside transporter N-terminal" evidence="8">
    <location>
        <begin position="1"/>
        <end position="70"/>
    </location>
</feature>
<evidence type="ECO:0000259" key="8">
    <source>
        <dbReference type="Pfam" id="PF01773"/>
    </source>
</evidence>
<evidence type="ECO:0000256" key="3">
    <source>
        <dbReference type="ARBA" id="ARBA00022475"/>
    </source>
</evidence>
<dbReference type="PANTHER" id="PTHR10590:SF4">
    <property type="entry name" value="SOLUTE CARRIER FAMILY 28 MEMBER 3"/>
    <property type="match status" value="1"/>
</dbReference>
<reference evidence="11 12" key="1">
    <citation type="journal article" date="2013" name="J. Bacteriol.">
        <title>Roles of HynAB and Ech, the only two hydrogenases found in the model sulfate reducer Desulfovibrio gigas.</title>
        <authorList>
            <person name="Morais-Silva F.O."/>
            <person name="Santos C.I."/>
            <person name="Rodrigues R."/>
            <person name="Pereira I.A."/>
            <person name="Rodrigues-Pousada C."/>
        </authorList>
    </citation>
    <scope>NUCLEOTIDE SEQUENCE [LARGE SCALE GENOMIC DNA]</scope>
    <source>
        <strain evidence="12">ATCC 19364 / DSM 1382 / NCIMB 9332 / VKM B-1759</strain>
    </source>
</reference>
<feature type="transmembrane region" description="Helical" evidence="7">
    <location>
        <begin position="317"/>
        <end position="335"/>
    </location>
</feature>
<feature type="transmembrane region" description="Helical" evidence="7">
    <location>
        <begin position="164"/>
        <end position="186"/>
    </location>
</feature>
<feature type="transmembrane region" description="Helical" evidence="7">
    <location>
        <begin position="127"/>
        <end position="152"/>
    </location>
</feature>
<dbReference type="AlphaFoldDB" id="T2GFA7"/>
<dbReference type="EMBL" id="CP006585">
    <property type="protein sequence ID" value="AGW14816.1"/>
    <property type="molecule type" value="Genomic_DNA"/>
</dbReference>
<dbReference type="HOGENOM" id="CLU_016813_4_2_7"/>
<dbReference type="GO" id="GO:0015293">
    <property type="term" value="F:symporter activity"/>
    <property type="evidence" value="ECO:0007669"/>
    <property type="project" value="TreeGrafter"/>
</dbReference>
<name>T2GFA7_MEGG1</name>
<feature type="transmembrane region" description="Helical" evidence="7">
    <location>
        <begin position="347"/>
        <end position="372"/>
    </location>
</feature>
<keyword evidence="4 7" id="KW-0812">Transmembrane</keyword>
<evidence type="ECO:0000313" key="12">
    <source>
        <dbReference type="Proteomes" id="UP000016587"/>
    </source>
</evidence>
<keyword evidence="5 7" id="KW-1133">Transmembrane helix</keyword>
<gene>
    <name evidence="11" type="ORF">DGI_3101</name>
</gene>
<dbReference type="InterPro" id="IPR008276">
    <property type="entry name" value="C_nuclsd_transpt"/>
</dbReference>
<reference evidence="12" key="2">
    <citation type="submission" date="2013-07" db="EMBL/GenBank/DDBJ databases">
        <authorList>
            <person name="Morais-Silva F.O."/>
            <person name="Rezende A.M."/>
            <person name="Pimentel C."/>
            <person name="Resende D.M."/>
            <person name="Santos C.I."/>
            <person name="Clemente C."/>
            <person name="de Oliveira L.M."/>
            <person name="da Silva S.M."/>
            <person name="Costa D.A."/>
            <person name="Varela-Raposo A."/>
            <person name="Horacio E.C.A."/>
            <person name="Matos M."/>
            <person name="Flores O."/>
            <person name="Ruiz J.C."/>
            <person name="Rodrigues-Pousada C."/>
        </authorList>
    </citation>
    <scope>NUCLEOTIDE SEQUENCE [LARGE SCALE GENOMIC DNA]</scope>
    <source>
        <strain evidence="12">ATCC 19364 / DSM 1382 / NCIMB 9332 / VKM B-1759</strain>
    </source>
</reference>
<feature type="transmembrane region" description="Helical" evidence="7">
    <location>
        <begin position="198"/>
        <end position="217"/>
    </location>
</feature>
<organism evidence="11 12">
    <name type="scientific">Megalodesulfovibrio gigas (strain ATCC 19364 / DSM 1382 / NCIMB 9332 / VKM B-1759)</name>
    <name type="common">Desulfovibrio gigas</name>
    <dbReference type="NCBI Taxonomy" id="1121448"/>
    <lineage>
        <taxon>Bacteria</taxon>
        <taxon>Pseudomonadati</taxon>
        <taxon>Thermodesulfobacteriota</taxon>
        <taxon>Desulfovibrionia</taxon>
        <taxon>Desulfovibrionales</taxon>
        <taxon>Desulfovibrionaceae</taxon>
        <taxon>Megalodesulfovibrio</taxon>
    </lineage>
</organism>
<comment type="similarity">
    <text evidence="2">Belongs to the concentrative nucleoside transporter (CNT) (TC 2.A.41) family.</text>
</comment>
<dbReference type="GO" id="GO:0005886">
    <property type="term" value="C:plasma membrane"/>
    <property type="evidence" value="ECO:0007669"/>
    <property type="project" value="UniProtKB-SubCell"/>
</dbReference>
<feature type="transmembrane region" description="Helical" evidence="7">
    <location>
        <begin position="61"/>
        <end position="78"/>
    </location>
</feature>
<dbReference type="PATRIC" id="fig|1121448.10.peg.3062"/>
<evidence type="ECO:0000256" key="1">
    <source>
        <dbReference type="ARBA" id="ARBA00004651"/>
    </source>
</evidence>
<dbReference type="GO" id="GO:0005337">
    <property type="term" value="F:nucleoside transmembrane transporter activity"/>
    <property type="evidence" value="ECO:0007669"/>
    <property type="project" value="InterPro"/>
</dbReference>
<dbReference type="Pfam" id="PF07670">
    <property type="entry name" value="Gate"/>
    <property type="match status" value="1"/>
</dbReference>
<evidence type="ECO:0000256" key="5">
    <source>
        <dbReference type="ARBA" id="ARBA00022989"/>
    </source>
</evidence>
<evidence type="ECO:0000256" key="7">
    <source>
        <dbReference type="SAM" id="Phobius"/>
    </source>
</evidence>
<dbReference type="InterPro" id="IPR011642">
    <property type="entry name" value="Gate_dom"/>
</dbReference>
<evidence type="ECO:0000259" key="9">
    <source>
        <dbReference type="Pfam" id="PF07662"/>
    </source>
</evidence>
<evidence type="ECO:0000256" key="6">
    <source>
        <dbReference type="ARBA" id="ARBA00023136"/>
    </source>
</evidence>
<dbReference type="Pfam" id="PF07662">
    <property type="entry name" value="Nucleos_tra2_C"/>
    <property type="match status" value="1"/>
</dbReference>
<dbReference type="PANTHER" id="PTHR10590">
    <property type="entry name" value="SODIUM/NUCLEOSIDE COTRANSPORTER"/>
    <property type="match status" value="1"/>
</dbReference>
<dbReference type="KEGG" id="dgg:DGI_3101"/>
<evidence type="ECO:0000256" key="2">
    <source>
        <dbReference type="ARBA" id="ARBA00009033"/>
    </source>
</evidence>
<feature type="domain" description="Nucleoside transporter/FeoB GTPase Gate" evidence="10">
    <location>
        <begin position="92"/>
        <end position="188"/>
    </location>
</feature>
<evidence type="ECO:0000313" key="11">
    <source>
        <dbReference type="EMBL" id="AGW14816.1"/>
    </source>
</evidence>
<dbReference type="STRING" id="1121448.DGI_3101"/>
<evidence type="ECO:0000259" key="10">
    <source>
        <dbReference type="Pfam" id="PF07670"/>
    </source>
</evidence>
<dbReference type="Pfam" id="PF01773">
    <property type="entry name" value="Nucleos_tra2_N"/>
    <property type="match status" value="1"/>
</dbReference>
<dbReference type="InterPro" id="IPR011657">
    <property type="entry name" value="CNT_C_dom"/>
</dbReference>
<dbReference type="InterPro" id="IPR002668">
    <property type="entry name" value="CNT_N_dom"/>
</dbReference>
<feature type="domain" description="Concentrative nucleoside transporter C-terminal" evidence="9">
    <location>
        <begin position="197"/>
        <end position="402"/>
    </location>
</feature>
<feature type="transmembrane region" description="Helical" evidence="7">
    <location>
        <begin position="291"/>
        <end position="310"/>
    </location>
</feature>
<keyword evidence="3" id="KW-1003">Cell membrane</keyword>
<feature type="transmembrane region" description="Helical" evidence="7">
    <location>
        <begin position="85"/>
        <end position="107"/>
    </location>
</feature>
<sequence length="406" mass="42056">MFILLAWLVSENRRRIPWRIIGAGLAVQLALAGLFLTIPAARQAFLQLNAVVEALETATRAGTTFVFGYLGGGTLPFAEPAPGAAYVFAFRGLPIILVMSALSAALFHLGVLQRVVQLFSLLLRKTLGIGGALGLGTAANIFMGMIEAPLFVRPYLGAMRRNELFALMTAGMATIAGTMLVLYAGILSPVLPDALGHILVASILSAPAAILIAAVMVPADPDAPVTDGVMHAPAEAAGLMDAVCQGTAQGLSLFLHVAASLVVLVALVALVNEGLDLLPDVAGQPLTLQRMFGVLLAPLAWCMGVPWSECHTAGQLLGVKVALNEFIAYMNMAALPADALSAKSRVVLTYAMCGFANFGSLGIMVGGLGSLLPERRAEIAALGLRSILAGMLATCMTGSVAGVFLP</sequence>
<keyword evidence="12" id="KW-1185">Reference proteome</keyword>
<dbReference type="Proteomes" id="UP000016587">
    <property type="component" value="Chromosome"/>
</dbReference>
<feature type="transmembrane region" description="Helical" evidence="7">
    <location>
        <begin position="20"/>
        <end position="41"/>
    </location>
</feature>
<feature type="transmembrane region" description="Helical" evidence="7">
    <location>
        <begin position="384"/>
        <end position="405"/>
    </location>
</feature>
<feature type="transmembrane region" description="Helical" evidence="7">
    <location>
        <begin position="253"/>
        <end position="271"/>
    </location>
</feature>
<protein>
    <submittedName>
        <fullName evidence="11">Putative Na+ dependent nucleoside transporter domain-containing protein</fullName>
    </submittedName>
</protein>
<accession>T2GFA7</accession>